<dbReference type="SUPFAM" id="SSF52540">
    <property type="entry name" value="P-loop containing nucleoside triphosphate hydrolases"/>
    <property type="match status" value="2"/>
</dbReference>
<dbReference type="InterPro" id="IPR027417">
    <property type="entry name" value="P-loop_NTPase"/>
</dbReference>
<dbReference type="InterPro" id="IPR017871">
    <property type="entry name" value="ABC_transporter-like_CS"/>
</dbReference>
<dbReference type="CDD" id="cd03221">
    <property type="entry name" value="ABCF_EF-3"/>
    <property type="match status" value="2"/>
</dbReference>
<comment type="caution">
    <text evidence="5">The sequence shown here is derived from an EMBL/GenBank/DDBJ whole genome shotgun (WGS) entry which is preliminary data.</text>
</comment>
<dbReference type="PANTHER" id="PTHR42855">
    <property type="entry name" value="ABC TRANSPORTER ATP-BINDING SUBUNIT"/>
    <property type="match status" value="1"/>
</dbReference>
<dbReference type="NCBIfam" id="NF000355">
    <property type="entry name" value="ribo_prot_ABC_F"/>
    <property type="match status" value="1"/>
</dbReference>
<dbReference type="Gene3D" id="3.40.50.300">
    <property type="entry name" value="P-loop containing nucleotide triphosphate hydrolases"/>
    <property type="match status" value="2"/>
</dbReference>
<dbReference type="PROSITE" id="PS00211">
    <property type="entry name" value="ABC_TRANSPORTER_1"/>
    <property type="match status" value="1"/>
</dbReference>
<dbReference type="InterPro" id="IPR003593">
    <property type="entry name" value="AAA+_ATPase"/>
</dbReference>
<dbReference type="Proteomes" id="UP001597180">
    <property type="component" value="Unassembled WGS sequence"/>
</dbReference>
<dbReference type="PROSITE" id="PS50893">
    <property type="entry name" value="ABC_TRANSPORTER_2"/>
    <property type="match status" value="2"/>
</dbReference>
<dbReference type="InterPro" id="IPR032781">
    <property type="entry name" value="ABC_tran_Xtn"/>
</dbReference>
<evidence type="ECO:0000313" key="5">
    <source>
        <dbReference type="EMBL" id="MFD1222472.1"/>
    </source>
</evidence>
<evidence type="ECO:0000259" key="4">
    <source>
        <dbReference type="PROSITE" id="PS50893"/>
    </source>
</evidence>
<feature type="domain" description="ABC transporter" evidence="4">
    <location>
        <begin position="4"/>
        <end position="256"/>
    </location>
</feature>
<dbReference type="PANTHER" id="PTHR42855:SF2">
    <property type="entry name" value="DRUG RESISTANCE ABC TRANSPORTER,ATP-BINDING PROTEIN"/>
    <property type="match status" value="1"/>
</dbReference>
<dbReference type="Pfam" id="PF12848">
    <property type="entry name" value="ABC_tran_Xtn"/>
    <property type="match status" value="1"/>
</dbReference>
<keyword evidence="6" id="KW-1185">Reference proteome</keyword>
<feature type="region of interest" description="Disordered" evidence="3">
    <location>
        <begin position="539"/>
        <end position="582"/>
    </location>
</feature>
<evidence type="ECO:0000256" key="1">
    <source>
        <dbReference type="ARBA" id="ARBA00022741"/>
    </source>
</evidence>
<evidence type="ECO:0000256" key="2">
    <source>
        <dbReference type="ARBA" id="ARBA00022840"/>
    </source>
</evidence>
<feature type="domain" description="ABC transporter" evidence="4">
    <location>
        <begin position="330"/>
        <end position="546"/>
    </location>
</feature>
<organism evidence="5 6">
    <name type="scientific">Paenibacillus vulneris</name>
    <dbReference type="NCBI Taxonomy" id="1133364"/>
    <lineage>
        <taxon>Bacteria</taxon>
        <taxon>Bacillati</taxon>
        <taxon>Bacillota</taxon>
        <taxon>Bacilli</taxon>
        <taxon>Bacillales</taxon>
        <taxon>Paenibacillaceae</taxon>
        <taxon>Paenibacillus</taxon>
    </lineage>
</organism>
<gene>
    <name evidence="5" type="primary">abc-f</name>
    <name evidence="5" type="ORF">ACFQ4B_20350</name>
</gene>
<proteinExistence type="predicted"/>
<keyword evidence="2" id="KW-0067">ATP-binding</keyword>
<sequence length="639" mass="72541">MLLCAMDKLSKSWGGTPVIQQLSLEIQEGDRIGMVGPNGCGKTTLMKLMAGIETPDGGIIHYKKGSRTALLEQIPDYDPRTTVKGVLQEAFANLYKMQERMSELEVRMANPLEADKALIEYGKLQEAFASAGGYEIEANLSRVANGLGISHLLHHAFGHLSGGERTKVCLAHILLLNPDLLLLDEPTNHLDLNAVEWLEGYLQQYTGSVVVVSHDRYFLDRVVNKIFDIEGGAIDVYHGNYSYFVEEKERRLLLEFASYQEQQKKIKKMEEAIKRMRIWAAQADNPNMFKRAAAMQKALDRMEKLTKPVLERKKIGLMLESGDRSGNDVLKLEQVGKVIDRNGKKQLLFDQLDMLIRHQDYAAIVGENGSGKSTILKMIASELQPDHGKVTLGSGVRIGYLAQQDAFGDEDMTMLDAYRQVVMVDEGEARQRLAGFLFYGAAVFRKLKSLSGGERMRLRLAQLMAQDVNVLLLDEPTNHLDIDSREALEDTLQRFTGTVLCVSHDRYFLNKLFDVTYWLEHGRLTKFVGRYDDARAKREELSQSLRPSHSEPMVKENDSKKARESKERTHSSRELQERDKKHAKLETDIESLERKITLLDEAMLLETDSGKLFAMHSEKMILEAERELLYQQWELLSGE</sequence>
<evidence type="ECO:0000256" key="3">
    <source>
        <dbReference type="SAM" id="MobiDB-lite"/>
    </source>
</evidence>
<dbReference type="InterPro" id="IPR003439">
    <property type="entry name" value="ABC_transporter-like_ATP-bd"/>
</dbReference>
<dbReference type="EMBL" id="JBHTLU010000031">
    <property type="protein sequence ID" value="MFD1222472.1"/>
    <property type="molecule type" value="Genomic_DNA"/>
</dbReference>
<dbReference type="RefSeq" id="WP_079909622.1">
    <property type="nucleotide sequence ID" value="NZ_JBHSUK010000007.1"/>
</dbReference>
<evidence type="ECO:0000313" key="6">
    <source>
        <dbReference type="Proteomes" id="UP001597180"/>
    </source>
</evidence>
<feature type="compositionally biased region" description="Basic and acidic residues" evidence="3">
    <location>
        <begin position="548"/>
        <end position="582"/>
    </location>
</feature>
<dbReference type="Pfam" id="PF00005">
    <property type="entry name" value="ABC_tran"/>
    <property type="match status" value="2"/>
</dbReference>
<reference evidence="6" key="1">
    <citation type="journal article" date="2019" name="Int. J. Syst. Evol. Microbiol.">
        <title>The Global Catalogue of Microorganisms (GCM) 10K type strain sequencing project: providing services to taxonomists for standard genome sequencing and annotation.</title>
        <authorList>
            <consortium name="The Broad Institute Genomics Platform"/>
            <consortium name="The Broad Institute Genome Sequencing Center for Infectious Disease"/>
            <person name="Wu L."/>
            <person name="Ma J."/>
        </authorList>
    </citation>
    <scope>NUCLEOTIDE SEQUENCE [LARGE SCALE GENOMIC DNA]</scope>
    <source>
        <strain evidence="6">CCUG 53270</strain>
    </source>
</reference>
<dbReference type="SMART" id="SM00382">
    <property type="entry name" value="AAA"/>
    <property type="match status" value="2"/>
</dbReference>
<keyword evidence="1" id="KW-0547">Nucleotide-binding</keyword>
<name>A0ABW3UPX4_9BACL</name>
<dbReference type="InterPro" id="IPR051309">
    <property type="entry name" value="ABCF_ATPase"/>
</dbReference>
<protein>
    <submittedName>
        <fullName evidence="5">Ribosomal protection-like ABC-F family protein</fullName>
    </submittedName>
</protein>
<accession>A0ABW3UPX4</accession>